<reference evidence="1" key="2">
    <citation type="submission" date="2020-11" db="EMBL/GenBank/DDBJ databases">
        <authorList>
            <consortium name="NCBI Pathogen Detection Project"/>
        </authorList>
    </citation>
    <scope>NUCLEOTIDE SEQUENCE</scope>
    <source>
        <strain evidence="1">R404</strain>
    </source>
</reference>
<gene>
    <name evidence="1" type="ORF">I8Y21_005984</name>
</gene>
<accession>A0AAN5LFH8</accession>
<evidence type="ECO:0000313" key="1">
    <source>
        <dbReference type="EMBL" id="HAT1685151.1"/>
    </source>
</evidence>
<dbReference type="Proteomes" id="UP000856143">
    <property type="component" value="Unassembled WGS sequence"/>
</dbReference>
<reference evidence="1" key="1">
    <citation type="journal article" date="2018" name="Genome Biol.">
        <title>SKESA: strategic k-mer extension for scrupulous assemblies.</title>
        <authorList>
            <person name="Souvorov A."/>
            <person name="Agarwala R."/>
            <person name="Lipman D.J."/>
        </authorList>
    </citation>
    <scope>NUCLEOTIDE SEQUENCE</scope>
    <source>
        <strain evidence="1">R404</strain>
    </source>
</reference>
<evidence type="ECO:0000313" key="2">
    <source>
        <dbReference type="Proteomes" id="UP000856143"/>
    </source>
</evidence>
<dbReference type="AlphaFoldDB" id="A0AAN5LFH8"/>
<proteinExistence type="predicted"/>
<comment type="caution">
    <text evidence="1">The sequence shown here is derived from an EMBL/GenBank/DDBJ whole genome shotgun (WGS) entry which is preliminary data.</text>
</comment>
<protein>
    <submittedName>
        <fullName evidence="1">Uncharacterized protein</fullName>
    </submittedName>
</protein>
<organism evidence="1 2">
    <name type="scientific">Klebsiella oxytoca</name>
    <dbReference type="NCBI Taxonomy" id="571"/>
    <lineage>
        <taxon>Bacteria</taxon>
        <taxon>Pseudomonadati</taxon>
        <taxon>Pseudomonadota</taxon>
        <taxon>Gammaproteobacteria</taxon>
        <taxon>Enterobacterales</taxon>
        <taxon>Enterobacteriaceae</taxon>
        <taxon>Klebsiella/Raoultella group</taxon>
        <taxon>Klebsiella</taxon>
    </lineage>
</organism>
<sequence>MTTRKPQILSNDWGLSSMERLLREKKRLGISDDKMADMLGLDAYFYYLVSDEKPDFRVYELSEQTQISLLRAGIDLFYVMTGESRDSSDALKWHAFNYAISDLSPEKQQELLQMVGDVPKGFAH</sequence>
<dbReference type="EMBL" id="DACSEO010000153">
    <property type="protein sequence ID" value="HAT1685151.1"/>
    <property type="molecule type" value="Genomic_DNA"/>
</dbReference>
<name>A0AAN5LFH8_KLEOX</name>